<dbReference type="Proteomes" id="UP000531594">
    <property type="component" value="Unassembled WGS sequence"/>
</dbReference>
<accession>A0A7X0LWL3</accession>
<sequence>MAEITASAYSDLRNYIQSNWQYLELQDDLGTAIIRLSPADSRVTSTIEGNNVKITVVVKGSDSDITAPKTFAKSVIYKVATGGEPYSTESFTSFTIEGEQDELTVIHTISVPQV</sequence>
<protein>
    <submittedName>
        <fullName evidence="1">Uncharacterized protein</fullName>
    </submittedName>
</protein>
<evidence type="ECO:0000313" key="1">
    <source>
        <dbReference type="EMBL" id="MBB6445632.1"/>
    </source>
</evidence>
<name>A0A7X0LWL3_9BACI</name>
<evidence type="ECO:0000313" key="2">
    <source>
        <dbReference type="Proteomes" id="UP000531594"/>
    </source>
</evidence>
<comment type="caution">
    <text evidence="1">The sequence shown here is derived from an EMBL/GenBank/DDBJ whole genome shotgun (WGS) entry which is preliminary data.</text>
</comment>
<keyword evidence="2" id="KW-1185">Reference proteome</keyword>
<dbReference type="RefSeq" id="WP_184525865.1">
    <property type="nucleotide sequence ID" value="NZ_JACHGK010000007.1"/>
</dbReference>
<organism evidence="1 2">
    <name type="scientific">Bacillus benzoevorans</name>
    <dbReference type="NCBI Taxonomy" id="1456"/>
    <lineage>
        <taxon>Bacteria</taxon>
        <taxon>Bacillati</taxon>
        <taxon>Bacillota</taxon>
        <taxon>Bacilli</taxon>
        <taxon>Bacillales</taxon>
        <taxon>Bacillaceae</taxon>
        <taxon>Bacillus</taxon>
    </lineage>
</organism>
<gene>
    <name evidence="1" type="ORF">HNR53_002257</name>
</gene>
<proteinExistence type="predicted"/>
<dbReference type="AlphaFoldDB" id="A0A7X0LWL3"/>
<dbReference type="EMBL" id="JACHGK010000007">
    <property type="protein sequence ID" value="MBB6445632.1"/>
    <property type="molecule type" value="Genomic_DNA"/>
</dbReference>
<reference evidence="1 2" key="1">
    <citation type="submission" date="2020-08" db="EMBL/GenBank/DDBJ databases">
        <title>Genomic Encyclopedia of Type Strains, Phase IV (KMG-IV): sequencing the most valuable type-strain genomes for metagenomic binning, comparative biology and taxonomic classification.</title>
        <authorList>
            <person name="Goeker M."/>
        </authorList>
    </citation>
    <scope>NUCLEOTIDE SEQUENCE [LARGE SCALE GENOMIC DNA]</scope>
    <source>
        <strain evidence="1 2">DSM 5391</strain>
    </source>
</reference>